<accession>A0AAU8IG16</accession>
<feature type="transmembrane region" description="Helical" evidence="1">
    <location>
        <begin position="81"/>
        <end position="100"/>
    </location>
</feature>
<dbReference type="EMBL" id="CP159510">
    <property type="protein sequence ID" value="XCJ16953.1"/>
    <property type="molecule type" value="Genomic_DNA"/>
</dbReference>
<dbReference type="RefSeq" id="WP_353948291.1">
    <property type="nucleotide sequence ID" value="NZ_CP159510.1"/>
</dbReference>
<reference evidence="2" key="1">
    <citation type="submission" date="2024-06" db="EMBL/GenBank/DDBJ databases">
        <authorList>
            <person name="Fan A."/>
            <person name="Zhang F.Y."/>
            <person name="Zhang L."/>
        </authorList>
    </citation>
    <scope>NUCLEOTIDE SEQUENCE</scope>
    <source>
        <strain evidence="2">Y61</strain>
    </source>
</reference>
<keyword evidence="1" id="KW-1133">Transmembrane helix</keyword>
<dbReference type="Pfam" id="PF22564">
    <property type="entry name" value="HAAS"/>
    <property type="match status" value="1"/>
</dbReference>
<gene>
    <name evidence="2" type="ORF">ABNN70_15330</name>
</gene>
<evidence type="ECO:0000256" key="1">
    <source>
        <dbReference type="SAM" id="Phobius"/>
    </source>
</evidence>
<proteinExistence type="predicted"/>
<feature type="transmembrane region" description="Helical" evidence="1">
    <location>
        <begin position="136"/>
        <end position="165"/>
    </location>
</feature>
<protein>
    <submittedName>
        <fullName evidence="2">DUF1700 domain-containing protein</fullName>
    </submittedName>
</protein>
<keyword evidence="1" id="KW-0472">Membrane</keyword>
<name>A0AAU8IG16_9BACL</name>
<feature type="transmembrane region" description="Helical" evidence="1">
    <location>
        <begin position="106"/>
        <end position="129"/>
    </location>
</feature>
<dbReference type="AlphaFoldDB" id="A0AAU8IG16"/>
<sequence>MNKDGFLNELDRLLREIPKKERQEILADFKEHFTIGFNEGKKEEEIIRELGDPKVIAEEARSDYEATKSERPQPVANVTRCILAGIGMIFFNLVVVLGPLVGILSIYLSFCIVSAVFIVSPLLSIGTLFDSGGMPFLFVFFSSLILCGAGILLGIAMIFIGKFLWRVFAGYLRFNVNVVMGRKRS</sequence>
<organism evidence="2">
    <name type="scientific">Sporolactobacillus sp. Y61</name>
    <dbReference type="NCBI Taxonomy" id="3160863"/>
    <lineage>
        <taxon>Bacteria</taxon>
        <taxon>Bacillati</taxon>
        <taxon>Bacillota</taxon>
        <taxon>Bacilli</taxon>
        <taxon>Bacillales</taxon>
        <taxon>Sporolactobacillaceae</taxon>
        <taxon>Sporolactobacillus</taxon>
    </lineage>
</organism>
<keyword evidence="1" id="KW-0812">Transmembrane</keyword>
<evidence type="ECO:0000313" key="2">
    <source>
        <dbReference type="EMBL" id="XCJ16953.1"/>
    </source>
</evidence>